<evidence type="ECO:0000313" key="9">
    <source>
        <dbReference type="EMBL" id="MFD2143390.1"/>
    </source>
</evidence>
<comment type="catalytic activity">
    <reaction evidence="1 6">
        <text>alpha-D-ribose 1,5-bisphosphate + ATP = 5-phospho-alpha-D-ribose 1-diphosphate + ADP</text>
        <dbReference type="Rhea" id="RHEA:20109"/>
        <dbReference type="ChEBI" id="CHEBI:30616"/>
        <dbReference type="ChEBI" id="CHEBI:58017"/>
        <dbReference type="ChEBI" id="CHEBI:68688"/>
        <dbReference type="ChEBI" id="CHEBI:456216"/>
        <dbReference type="EC" id="2.7.4.23"/>
    </reaction>
</comment>
<protein>
    <recommendedName>
        <fullName evidence="6">Ribose 1,5-bisphosphate phosphokinase PhnN</fullName>
        <ecNumber evidence="6">2.7.4.23</ecNumber>
    </recommendedName>
    <alternativeName>
        <fullName evidence="6">Ribose 1,5-bisphosphokinase</fullName>
    </alternativeName>
</protein>
<comment type="caution">
    <text evidence="9">The sequence shown here is derived from an EMBL/GenBank/DDBJ whole genome shotgun (WGS) entry which is preliminary data.</text>
</comment>
<organism evidence="9 10">
    <name type="scientific">Ancylobacter oerskovii</name>
    <dbReference type="NCBI Taxonomy" id="459519"/>
    <lineage>
        <taxon>Bacteria</taxon>
        <taxon>Pseudomonadati</taxon>
        <taxon>Pseudomonadota</taxon>
        <taxon>Alphaproteobacteria</taxon>
        <taxon>Hyphomicrobiales</taxon>
        <taxon>Xanthobacteraceae</taxon>
        <taxon>Ancylobacter</taxon>
    </lineage>
</organism>
<dbReference type="Proteomes" id="UP001597299">
    <property type="component" value="Unassembled WGS sequence"/>
</dbReference>
<keyword evidence="10" id="KW-1185">Reference proteome</keyword>
<comment type="similarity">
    <text evidence="6">Belongs to the ribose 1,5-bisphosphokinase family.</text>
</comment>
<keyword evidence="3 6" id="KW-0808">Transferase</keyword>
<evidence type="ECO:0000259" key="8">
    <source>
        <dbReference type="SMART" id="SM00072"/>
    </source>
</evidence>
<evidence type="ECO:0000256" key="6">
    <source>
        <dbReference type="HAMAP-Rule" id="MF_00836"/>
    </source>
</evidence>
<dbReference type="RefSeq" id="WP_378297031.1">
    <property type="nucleotide sequence ID" value="NZ_JBHUHD010000001.1"/>
</dbReference>
<dbReference type="InterPro" id="IPR008145">
    <property type="entry name" value="GK/Ca_channel_bsu"/>
</dbReference>
<comment type="function">
    <text evidence="6">Catalyzes the phosphorylation of ribose 1,5-bisphosphate to 5-phospho-D-ribosyl alpha-1-diphosphate (PRPP).</text>
</comment>
<evidence type="ECO:0000256" key="4">
    <source>
        <dbReference type="ARBA" id="ARBA00022741"/>
    </source>
</evidence>
<proteinExistence type="inferred from homology"/>
<dbReference type="HAMAP" id="MF_00836">
    <property type="entry name" value="PhnN"/>
    <property type="match status" value="1"/>
</dbReference>
<dbReference type="InterPro" id="IPR012699">
    <property type="entry name" value="PhnN"/>
</dbReference>
<keyword evidence="4 6" id="KW-0547">Nucleotide-binding</keyword>
<dbReference type="NCBIfam" id="TIGR02322">
    <property type="entry name" value="phosphon_PhnN"/>
    <property type="match status" value="1"/>
</dbReference>
<dbReference type="EC" id="2.7.4.23" evidence="6"/>
<comment type="pathway">
    <text evidence="2 6">Metabolic intermediate biosynthesis; 5-phospho-alpha-D-ribose 1-diphosphate biosynthesis; 5-phospho-alpha-D-ribose 1-diphosphate from D-ribose 5-phosphate (route II): step 3/3.</text>
</comment>
<feature type="binding site" evidence="6">
    <location>
        <begin position="60"/>
        <end position="67"/>
    </location>
    <ligand>
        <name>ATP</name>
        <dbReference type="ChEBI" id="CHEBI:30616"/>
    </ligand>
</feature>
<reference evidence="10" key="1">
    <citation type="journal article" date="2019" name="Int. J. Syst. Evol. Microbiol.">
        <title>The Global Catalogue of Microorganisms (GCM) 10K type strain sequencing project: providing services to taxonomists for standard genome sequencing and annotation.</title>
        <authorList>
            <consortium name="The Broad Institute Genomics Platform"/>
            <consortium name="The Broad Institute Genome Sequencing Center for Infectious Disease"/>
            <person name="Wu L."/>
            <person name="Ma J."/>
        </authorList>
    </citation>
    <scope>NUCLEOTIDE SEQUENCE [LARGE SCALE GENOMIC DNA]</scope>
    <source>
        <strain evidence="10">CCM 7435</strain>
    </source>
</reference>
<evidence type="ECO:0000256" key="5">
    <source>
        <dbReference type="ARBA" id="ARBA00022840"/>
    </source>
</evidence>
<feature type="domain" description="Guanylate kinase/L-type calcium channel beta subunit" evidence="8">
    <location>
        <begin position="52"/>
        <end position="229"/>
    </location>
</feature>
<evidence type="ECO:0000256" key="1">
    <source>
        <dbReference type="ARBA" id="ARBA00000373"/>
    </source>
</evidence>
<feature type="region of interest" description="Disordered" evidence="7">
    <location>
        <begin position="1"/>
        <end position="25"/>
    </location>
</feature>
<dbReference type="EMBL" id="JBHUHD010000001">
    <property type="protein sequence ID" value="MFD2143390.1"/>
    <property type="molecule type" value="Genomic_DNA"/>
</dbReference>
<dbReference type="InterPro" id="IPR027417">
    <property type="entry name" value="P-loop_NTPase"/>
</dbReference>
<dbReference type="SMART" id="SM00072">
    <property type="entry name" value="GuKc"/>
    <property type="match status" value="1"/>
</dbReference>
<evidence type="ECO:0000256" key="3">
    <source>
        <dbReference type="ARBA" id="ARBA00022679"/>
    </source>
</evidence>
<dbReference type="SUPFAM" id="SSF52540">
    <property type="entry name" value="P-loop containing nucleoside triphosphate hydrolases"/>
    <property type="match status" value="1"/>
</dbReference>
<evidence type="ECO:0000256" key="7">
    <source>
        <dbReference type="SAM" id="MobiDB-lite"/>
    </source>
</evidence>
<dbReference type="Pfam" id="PF13671">
    <property type="entry name" value="AAA_33"/>
    <property type="match status" value="1"/>
</dbReference>
<sequence>MRPNLARDGVATYDGDGDETGVAGVSGRTEADIDAGISPEAGAPAGAARLGPGTLVLVVGPSGAGKDTLIREACRRLAGRDDIRFARRRITRPVDATEDHVSLDAAAFARGVAAGEFPLHWQANGLAYALGPEVAADLAAGRMVVANGSRGAVAEARRRFAAVRIVMVTAPPELLAARIAARGREGAEDAARRLKREPALPVPPDATIVNDGVPEAGGARLADVLARLAENCQGRGPR</sequence>
<gene>
    <name evidence="6 9" type="primary">phnN</name>
    <name evidence="9" type="ORF">ACFSNC_23520</name>
</gene>
<keyword evidence="5 6" id="KW-0067">ATP-binding</keyword>
<dbReference type="Gene3D" id="3.40.50.300">
    <property type="entry name" value="P-loop containing nucleotide triphosphate hydrolases"/>
    <property type="match status" value="1"/>
</dbReference>
<evidence type="ECO:0000313" key="10">
    <source>
        <dbReference type="Proteomes" id="UP001597299"/>
    </source>
</evidence>
<accession>A0ABW4Z4A2</accession>
<name>A0ABW4Z4A2_9HYPH</name>
<evidence type="ECO:0000256" key="2">
    <source>
        <dbReference type="ARBA" id="ARBA00005069"/>
    </source>
</evidence>